<dbReference type="EMBL" id="LMTR01000072">
    <property type="protein sequence ID" value="KWT66691.1"/>
    <property type="molecule type" value="Genomic_DNA"/>
</dbReference>
<protein>
    <submittedName>
        <fullName evidence="1">Uncharacterized protein</fullName>
    </submittedName>
</protein>
<evidence type="ECO:0000313" key="2">
    <source>
        <dbReference type="Proteomes" id="UP000059074"/>
    </source>
</evidence>
<dbReference type="AlphaFoldDB" id="A0A109BDD7"/>
<gene>
    <name evidence="1" type="ORF">APY04_2322</name>
</gene>
<dbReference type="PATRIC" id="fig|121290.4.peg.992"/>
<reference evidence="1 2" key="1">
    <citation type="submission" date="2015-10" db="EMBL/GenBank/DDBJ databases">
        <title>Transcriptomic analysis of a linuron degrading triple-species bacterial consortium.</title>
        <authorList>
            <person name="Albers P."/>
        </authorList>
    </citation>
    <scope>NUCLEOTIDE SEQUENCE [LARGE SCALE GENOMIC DNA]</scope>
    <source>
        <strain evidence="1 2">WDL6</strain>
    </source>
</reference>
<proteinExistence type="predicted"/>
<sequence>MGSGNQASFDIYASARAVLLAFVDAYPAQLASCDVTDC</sequence>
<organism evidence="1 2">
    <name type="scientific">Hyphomicrobium sulfonivorans</name>
    <dbReference type="NCBI Taxonomy" id="121290"/>
    <lineage>
        <taxon>Bacteria</taxon>
        <taxon>Pseudomonadati</taxon>
        <taxon>Pseudomonadota</taxon>
        <taxon>Alphaproteobacteria</taxon>
        <taxon>Hyphomicrobiales</taxon>
        <taxon>Hyphomicrobiaceae</taxon>
        <taxon>Hyphomicrobium</taxon>
    </lineage>
</organism>
<dbReference type="Proteomes" id="UP000059074">
    <property type="component" value="Unassembled WGS sequence"/>
</dbReference>
<evidence type="ECO:0000313" key="1">
    <source>
        <dbReference type="EMBL" id="KWT66691.1"/>
    </source>
</evidence>
<keyword evidence="2" id="KW-1185">Reference proteome</keyword>
<comment type="caution">
    <text evidence="1">The sequence shown here is derived from an EMBL/GenBank/DDBJ whole genome shotgun (WGS) entry which is preliminary data.</text>
</comment>
<accession>A0A109BDD7</accession>
<name>A0A109BDD7_HYPSL</name>